<dbReference type="InterPro" id="IPR055170">
    <property type="entry name" value="GFO_IDH_MocA-like_dom"/>
</dbReference>
<dbReference type="SUPFAM" id="SSF51161">
    <property type="entry name" value="Trimeric LpxA-like enzymes"/>
    <property type="match status" value="1"/>
</dbReference>
<dbReference type="SUPFAM" id="SSF55347">
    <property type="entry name" value="Glyceraldehyde-3-phosphate dehydrogenase-like, C-terminal domain"/>
    <property type="match status" value="1"/>
</dbReference>
<dbReference type="SUPFAM" id="SSF51735">
    <property type="entry name" value="NAD(P)-binding Rossmann-fold domains"/>
    <property type="match status" value="1"/>
</dbReference>
<dbReference type="InterPro" id="IPR051450">
    <property type="entry name" value="Gfo/Idh/MocA_Oxidoreductases"/>
</dbReference>
<protein>
    <submittedName>
        <fullName evidence="3">Oxidoreductase</fullName>
    </submittedName>
</protein>
<dbReference type="Pfam" id="PF22725">
    <property type="entry name" value="GFO_IDH_MocA_C3"/>
    <property type="match status" value="1"/>
</dbReference>
<feature type="domain" description="GFO/IDH/MocA-like oxidoreductase" evidence="2">
    <location>
        <begin position="110"/>
        <end position="217"/>
    </location>
</feature>
<evidence type="ECO:0000313" key="3">
    <source>
        <dbReference type="EMBL" id="BDB96285.1"/>
    </source>
</evidence>
<dbReference type="Pfam" id="PF01408">
    <property type="entry name" value="GFO_IDH_MocA"/>
    <property type="match status" value="1"/>
</dbReference>
<organism evidence="3 4">
    <name type="scientific">Candidatus Hydrogenosomobacter endosymbioticus</name>
    <dbReference type="NCBI Taxonomy" id="2558174"/>
    <lineage>
        <taxon>Bacteria</taxon>
        <taxon>Pseudomonadati</taxon>
        <taxon>Pseudomonadota</taxon>
        <taxon>Alphaproteobacteria</taxon>
        <taxon>Holosporales</taxon>
        <taxon>Holosporaceae</taxon>
        <taxon>Candidatus Hydrogenosomobacter</taxon>
    </lineage>
</organism>
<accession>A0ABM7V948</accession>
<dbReference type="Gene3D" id="2.160.10.10">
    <property type="entry name" value="Hexapeptide repeat proteins"/>
    <property type="match status" value="1"/>
</dbReference>
<dbReference type="EMBL" id="AP025225">
    <property type="protein sequence ID" value="BDB96285.1"/>
    <property type="molecule type" value="Genomic_DNA"/>
</dbReference>
<proteinExistence type="predicted"/>
<dbReference type="PANTHER" id="PTHR43377:SF6">
    <property type="entry name" value="GFO_IDH_MOCA-LIKE OXIDOREDUCTASE N-TERMINAL DOMAIN-CONTAINING PROTEIN"/>
    <property type="match status" value="1"/>
</dbReference>
<dbReference type="Gene3D" id="3.40.50.720">
    <property type="entry name" value="NAD(P)-binding Rossmann-like Domain"/>
    <property type="match status" value="1"/>
</dbReference>
<evidence type="ECO:0000313" key="4">
    <source>
        <dbReference type="Proteomes" id="UP001320209"/>
    </source>
</evidence>
<reference evidence="3" key="1">
    <citation type="submission" date="2021-10" db="EMBL/GenBank/DDBJ databases">
        <title>Genome Sequence of The Candidatus Hydrogeosomobacter endosymbioticus, an Intracellular Bacterial Symbiont of the Anaerobic Ciliate GW7.</title>
        <authorList>
            <person name="Shiohama Y."/>
            <person name="Shinzato N."/>
        </authorList>
    </citation>
    <scope>NUCLEOTIDE SEQUENCE [LARGE SCALE GENOMIC DNA]</scope>
    <source>
        <strain evidence="3">200920</strain>
    </source>
</reference>
<dbReference type="PANTHER" id="PTHR43377">
    <property type="entry name" value="BILIVERDIN REDUCTASE A"/>
    <property type="match status" value="1"/>
</dbReference>
<dbReference type="CDD" id="cd03358">
    <property type="entry name" value="LbH_WxcM_N_like"/>
    <property type="match status" value="1"/>
</dbReference>
<dbReference type="InterPro" id="IPR036291">
    <property type="entry name" value="NAD(P)-bd_dom_sf"/>
</dbReference>
<keyword evidence="4" id="KW-1185">Reference proteome</keyword>
<dbReference type="InterPro" id="IPR001451">
    <property type="entry name" value="Hexapep"/>
</dbReference>
<dbReference type="Pfam" id="PF14602">
    <property type="entry name" value="Hexapep_2"/>
    <property type="match status" value="1"/>
</dbReference>
<gene>
    <name evidence="3" type="ORF">HYD_4180</name>
</gene>
<sequence>MVRNFAELGALGAVCDSNPDVVLEVSSQYGVPALSVDDIKESSLKGCVIATGACYHEAIGAEMLMAGKHVFVEKPMALSLRDSRKFCDVAKKSGRILMVGHVLRYHPAFIKLLEIISAGDIGRVVYISSSRIGFGKLREKENAMWSLAPHDVSMILAICKRMPEKIFAHGVGSRGAEGCGLICMQFPGGLSAVVNSSWIHPKKEHRLIVIGERGAIEFDDTAPWEEKLAIYRNQLHLGGQTPYIINGAKEFIECERKEPLKEECAHFIECIRNNSSALTDSEDGVRVARVLEASNASIAVKEWVDLSQEKGFWAHSSVKIDDGVDIGIGTKIWHFSHVLSNTSIGADCNIGQNVVIGPSVRIGSGCKIQNNVSVYRGVSLGNNVFCGPSCVFTNVKNPRADVSRKDEFLSTVVEDGVTIGANATIVCGVKLGRYCFVGAGAVVTKDVKPHSMVVGNPARHICWVSHSGERLDDNDMVCPREGRKYRVAPDGELEEVVVHRIVAKA</sequence>
<feature type="domain" description="Gfo/Idh/MocA-like oxidoreductase N-terminal" evidence="1">
    <location>
        <begin position="10"/>
        <end position="101"/>
    </location>
</feature>
<dbReference type="InterPro" id="IPR011004">
    <property type="entry name" value="Trimer_LpxA-like_sf"/>
</dbReference>
<evidence type="ECO:0000259" key="2">
    <source>
        <dbReference type="Pfam" id="PF22725"/>
    </source>
</evidence>
<evidence type="ECO:0000259" key="1">
    <source>
        <dbReference type="Pfam" id="PF01408"/>
    </source>
</evidence>
<dbReference type="InterPro" id="IPR000683">
    <property type="entry name" value="Gfo/Idh/MocA-like_OxRdtase_N"/>
</dbReference>
<dbReference type="Proteomes" id="UP001320209">
    <property type="component" value="Chromosome"/>
</dbReference>
<dbReference type="Gene3D" id="3.30.360.10">
    <property type="entry name" value="Dihydrodipicolinate Reductase, domain 2"/>
    <property type="match status" value="1"/>
</dbReference>
<dbReference type="Pfam" id="PF00132">
    <property type="entry name" value="Hexapep"/>
    <property type="match status" value="1"/>
</dbReference>
<name>A0ABM7V948_9PROT</name>